<proteinExistence type="predicted"/>
<accession>G5SUK8</accession>
<name>G5SUK8_9BACT</name>
<keyword evidence="2" id="KW-1185">Reference proteome</keyword>
<dbReference type="AlphaFoldDB" id="G5SUK8"/>
<protein>
    <recommendedName>
        <fullName evidence="3">Thioredoxin domain-containing protein</fullName>
    </recommendedName>
</protein>
<evidence type="ECO:0000313" key="2">
    <source>
        <dbReference type="Proteomes" id="UP000003598"/>
    </source>
</evidence>
<dbReference type="Proteomes" id="UP000003598">
    <property type="component" value="Unassembled WGS sequence"/>
</dbReference>
<dbReference type="EMBL" id="AFFY01000047">
    <property type="protein sequence ID" value="EHG98925.1"/>
    <property type="molecule type" value="Genomic_DNA"/>
</dbReference>
<dbReference type="PROSITE" id="PS51257">
    <property type="entry name" value="PROKAR_LIPOPROTEIN"/>
    <property type="match status" value="1"/>
</dbReference>
<comment type="caution">
    <text evidence="1">The sequence shown here is derived from an EMBL/GenBank/DDBJ whole genome shotgun (WGS) entry which is preliminary data.</text>
</comment>
<dbReference type="OrthoDB" id="1100417at2"/>
<dbReference type="PATRIC" id="fig|762968.3.peg.2710"/>
<evidence type="ECO:0008006" key="3">
    <source>
        <dbReference type="Google" id="ProtNLM"/>
    </source>
</evidence>
<organism evidence="1 2">
    <name type="scientific">Paraprevotella clara YIT 11840</name>
    <dbReference type="NCBI Taxonomy" id="762968"/>
    <lineage>
        <taxon>Bacteria</taxon>
        <taxon>Pseudomonadati</taxon>
        <taxon>Bacteroidota</taxon>
        <taxon>Bacteroidia</taxon>
        <taxon>Bacteroidales</taxon>
        <taxon>Prevotellaceae</taxon>
        <taxon>Paraprevotella</taxon>
    </lineage>
</organism>
<gene>
    <name evidence="1" type="ORF">HMPREF9441_03068</name>
</gene>
<sequence>MSFMVLKYILTSLFSSILFFSCSKKGQVKGELEAFQSQIITLCLDSMEYVERGQEIDSEINAPSFQWVVYADSLVCSSCKLSEMYKWDELLRKVGMYGEDLKFYFIFSPSTEDRFGFDWTVRTYAPEYPIYIDTLGIFERSNPHLPHNPMFHTFLLDENNNVLLVGNPLENEKIEEMFWQIVEEKLGKRE</sequence>
<evidence type="ECO:0000313" key="1">
    <source>
        <dbReference type="EMBL" id="EHG98925.1"/>
    </source>
</evidence>
<reference evidence="1 2" key="1">
    <citation type="submission" date="2011-03" db="EMBL/GenBank/DDBJ databases">
        <authorList>
            <person name="Weinstock G."/>
            <person name="Sodergren E."/>
            <person name="Clifton S."/>
            <person name="Fulton L."/>
            <person name="Fulton B."/>
            <person name="Courtney L."/>
            <person name="Fronick C."/>
            <person name="Harrison M."/>
            <person name="Strong C."/>
            <person name="Farmer C."/>
            <person name="Delahaunty K."/>
            <person name="Markovic C."/>
            <person name="Hall O."/>
            <person name="Minx P."/>
            <person name="Tomlinson C."/>
            <person name="Mitreva M."/>
            <person name="Hou S."/>
            <person name="Chen J."/>
            <person name="Wollam A."/>
            <person name="Pepin K.H."/>
            <person name="Johnson M."/>
            <person name="Bhonagiri V."/>
            <person name="Zhang X."/>
            <person name="Suruliraj S."/>
            <person name="Warren W."/>
            <person name="Chinwalla A."/>
            <person name="Mardis E.R."/>
            <person name="Wilson R.K."/>
        </authorList>
    </citation>
    <scope>NUCLEOTIDE SEQUENCE [LARGE SCALE GENOMIC DNA]</scope>
    <source>
        <strain evidence="1 2">YIT 11840</strain>
    </source>
</reference>
<dbReference type="STRING" id="762968.HMPREF9441_03068"/>
<dbReference type="HOGENOM" id="CLU_093828_1_0_10"/>
<dbReference type="eggNOG" id="ENOG502ZMZD">
    <property type="taxonomic scope" value="Bacteria"/>
</dbReference>